<dbReference type="PROSITE" id="PS50088">
    <property type="entry name" value="ANK_REPEAT"/>
    <property type="match status" value="4"/>
</dbReference>
<protein>
    <submittedName>
        <fullName evidence="4">26S proteasome non-ATPase regulatory subunit</fullName>
    </submittedName>
</protein>
<dbReference type="SMART" id="SM00248">
    <property type="entry name" value="ANK"/>
    <property type="match status" value="4"/>
</dbReference>
<dbReference type="PANTHER" id="PTHR24201">
    <property type="entry name" value="ANK_REP_REGION DOMAIN-CONTAINING PROTEIN"/>
    <property type="match status" value="1"/>
</dbReference>
<feature type="repeat" description="ANK" evidence="3">
    <location>
        <begin position="185"/>
        <end position="217"/>
    </location>
</feature>
<dbReference type="InterPro" id="IPR050776">
    <property type="entry name" value="Ank_Repeat/CDKN_Inhibitor"/>
</dbReference>
<evidence type="ECO:0000256" key="2">
    <source>
        <dbReference type="ARBA" id="ARBA00023043"/>
    </source>
</evidence>
<keyword evidence="5" id="KW-1185">Reference proteome</keyword>
<dbReference type="Gene3D" id="1.25.40.20">
    <property type="entry name" value="Ankyrin repeat-containing domain"/>
    <property type="match status" value="2"/>
</dbReference>
<keyword evidence="4" id="KW-0647">Proteasome</keyword>
<evidence type="ECO:0000256" key="3">
    <source>
        <dbReference type="PROSITE-ProRule" id="PRU00023"/>
    </source>
</evidence>
<accession>A0A9E7HKX6</accession>
<feature type="repeat" description="ANK" evidence="3">
    <location>
        <begin position="86"/>
        <end position="118"/>
    </location>
</feature>
<evidence type="ECO:0000313" key="4">
    <source>
        <dbReference type="EMBL" id="URE35050.1"/>
    </source>
</evidence>
<reference evidence="4" key="1">
    <citation type="submission" date="2022-05" db="EMBL/GenBank/DDBJ databases">
        <title>The Musa troglodytarum L. genome provides insights into the mechanism of non-climacteric behaviour and enrichment of carotenoids.</title>
        <authorList>
            <person name="Wang J."/>
        </authorList>
    </citation>
    <scope>NUCLEOTIDE SEQUENCE</scope>
    <source>
        <tissue evidence="4">Leaf</tissue>
    </source>
</reference>
<feature type="repeat" description="ANK" evidence="3">
    <location>
        <begin position="119"/>
        <end position="151"/>
    </location>
</feature>
<name>A0A9E7HKX6_9LILI</name>
<dbReference type="InterPro" id="IPR002110">
    <property type="entry name" value="Ankyrin_rpt"/>
</dbReference>
<keyword evidence="2 3" id="KW-0040">ANK repeat</keyword>
<organism evidence="4 5">
    <name type="scientific">Musa troglodytarum</name>
    <name type="common">fe'i banana</name>
    <dbReference type="NCBI Taxonomy" id="320322"/>
    <lineage>
        <taxon>Eukaryota</taxon>
        <taxon>Viridiplantae</taxon>
        <taxon>Streptophyta</taxon>
        <taxon>Embryophyta</taxon>
        <taxon>Tracheophyta</taxon>
        <taxon>Spermatophyta</taxon>
        <taxon>Magnoliopsida</taxon>
        <taxon>Liliopsida</taxon>
        <taxon>Zingiberales</taxon>
        <taxon>Musaceae</taxon>
        <taxon>Musa</taxon>
    </lineage>
</organism>
<dbReference type="Pfam" id="PF12796">
    <property type="entry name" value="Ank_2"/>
    <property type="match status" value="2"/>
</dbReference>
<dbReference type="AlphaFoldDB" id="A0A9E7HKX6"/>
<sequence length="244" mass="26064">MATGEEKKFSIQRSTAMAMEIDLPKPEVLFRAAEDGDASLFASLSQEALDRARSLRNEDGRSLLHVVDVISAADPSINGVNSKDEEGWAPIHSAASIGNAEIVEILLSRGGDANLTNDGGRTALHYAASKGWLKVAEVLITHGAKINKKDKVGCTPLHRAASTGKSELCELLIEEGADVDVVDKGGQTPLMHAVICQNQQVALLLIRHGADLDVEDKEGYTALGRASDDFRRILIDAAKAMLEG</sequence>
<dbReference type="OrthoDB" id="421226at2759"/>
<gene>
    <name evidence="4" type="ORF">MUK42_06649</name>
</gene>
<dbReference type="SUPFAM" id="SSF48403">
    <property type="entry name" value="Ankyrin repeat"/>
    <property type="match status" value="1"/>
</dbReference>
<dbReference type="GO" id="GO:0000502">
    <property type="term" value="C:proteasome complex"/>
    <property type="evidence" value="ECO:0007669"/>
    <property type="project" value="UniProtKB-KW"/>
</dbReference>
<dbReference type="Proteomes" id="UP001055439">
    <property type="component" value="Chromosome 8"/>
</dbReference>
<proteinExistence type="predicted"/>
<keyword evidence="1" id="KW-0677">Repeat</keyword>
<dbReference type="PRINTS" id="PR01415">
    <property type="entry name" value="ANKYRIN"/>
</dbReference>
<feature type="repeat" description="ANK" evidence="3">
    <location>
        <begin position="152"/>
        <end position="184"/>
    </location>
</feature>
<evidence type="ECO:0000256" key="1">
    <source>
        <dbReference type="ARBA" id="ARBA00022737"/>
    </source>
</evidence>
<dbReference type="EMBL" id="CP097510">
    <property type="protein sequence ID" value="URE35050.1"/>
    <property type="molecule type" value="Genomic_DNA"/>
</dbReference>
<dbReference type="PROSITE" id="PS50297">
    <property type="entry name" value="ANK_REP_REGION"/>
    <property type="match status" value="4"/>
</dbReference>
<dbReference type="InterPro" id="IPR036770">
    <property type="entry name" value="Ankyrin_rpt-contain_sf"/>
</dbReference>
<evidence type="ECO:0000313" key="5">
    <source>
        <dbReference type="Proteomes" id="UP001055439"/>
    </source>
</evidence>